<dbReference type="PANTHER" id="PTHR34387">
    <property type="entry name" value="SLR1258 PROTEIN"/>
    <property type="match status" value="1"/>
</dbReference>
<proteinExistence type="predicted"/>
<feature type="chain" id="PRO_5046463826" evidence="1">
    <location>
        <begin position="25"/>
        <end position="244"/>
    </location>
</feature>
<keyword evidence="3" id="KW-1185">Reference proteome</keyword>
<dbReference type="Proteomes" id="UP000703038">
    <property type="component" value="Unassembled WGS sequence"/>
</dbReference>
<dbReference type="PROSITE" id="PS51257">
    <property type="entry name" value="PROKAR_LIPOPROTEIN"/>
    <property type="match status" value="1"/>
</dbReference>
<dbReference type="PANTHER" id="PTHR34387:SF1">
    <property type="entry name" value="PERIPLASMIC IMMUNOGENIC PROTEIN"/>
    <property type="match status" value="1"/>
</dbReference>
<organism evidence="2 3">
    <name type="scientific">Rhodococcoides corynebacterioides</name>
    <dbReference type="NCBI Taxonomy" id="53972"/>
    <lineage>
        <taxon>Bacteria</taxon>
        <taxon>Bacillati</taxon>
        <taxon>Actinomycetota</taxon>
        <taxon>Actinomycetes</taxon>
        <taxon>Mycobacteriales</taxon>
        <taxon>Nocardiaceae</taxon>
        <taxon>Rhodococcoides</taxon>
    </lineage>
</organism>
<dbReference type="RefSeq" id="WP_204866189.1">
    <property type="nucleotide sequence ID" value="NZ_JAFBBK010000001.1"/>
</dbReference>
<dbReference type="EMBL" id="JAFBBK010000001">
    <property type="protein sequence ID" value="MBM7413525.1"/>
    <property type="molecule type" value="Genomic_DNA"/>
</dbReference>
<dbReference type="Gene3D" id="3.30.70.2970">
    <property type="entry name" value="Protein of unknown function (DUF541), domain 2"/>
    <property type="match status" value="1"/>
</dbReference>
<reference evidence="2 3" key="1">
    <citation type="submission" date="2021-01" db="EMBL/GenBank/DDBJ databases">
        <title>Genomics of switchgrass bacterial isolates.</title>
        <authorList>
            <person name="Shade A."/>
        </authorList>
    </citation>
    <scope>NUCLEOTIDE SEQUENCE [LARGE SCALE GENOMIC DNA]</scope>
    <source>
        <strain evidence="2 3">PvP111</strain>
    </source>
</reference>
<comment type="caution">
    <text evidence="2">The sequence shown here is derived from an EMBL/GenBank/DDBJ whole genome shotgun (WGS) entry which is preliminary data.</text>
</comment>
<accession>A0ABS2KPF1</accession>
<dbReference type="Pfam" id="PF04402">
    <property type="entry name" value="SIMPL"/>
    <property type="match status" value="1"/>
</dbReference>
<dbReference type="InterPro" id="IPR007497">
    <property type="entry name" value="SIMPL/DUF541"/>
</dbReference>
<feature type="signal peptide" evidence="1">
    <location>
        <begin position="1"/>
        <end position="24"/>
    </location>
</feature>
<gene>
    <name evidence="2" type="ORF">JOE42_000258</name>
</gene>
<evidence type="ECO:0000256" key="1">
    <source>
        <dbReference type="SAM" id="SignalP"/>
    </source>
</evidence>
<dbReference type="InterPro" id="IPR052022">
    <property type="entry name" value="26kDa_periplasmic_antigen"/>
</dbReference>
<evidence type="ECO:0000313" key="3">
    <source>
        <dbReference type="Proteomes" id="UP000703038"/>
    </source>
</evidence>
<dbReference type="Gene3D" id="3.30.110.170">
    <property type="entry name" value="Protein of unknown function (DUF541), domain 1"/>
    <property type="match status" value="1"/>
</dbReference>
<protein>
    <submittedName>
        <fullName evidence="2">Uncharacterized protein YggE</fullName>
    </submittedName>
</protein>
<sequence>MMWTRSTSKVIGSAALLAVVAATAACGTGESGQSATDTPPGISVSGVGEIQGTPDTLTAQIGVETTADDVTTAIDEANTAVTAVTEAIAAAGVDRADIQTRQVSIDPQYADGFGGGTSTISGYRASNTLGVTVRDLSRASAVLGDATRAGGNATRVSGVSFRIDDDSDLIADARSRAFADARDRAEQYASLAGSDLGEVLSITENITGQESAPSFDRSSASSAVPIEPGQQTVSVSVNVQWALG</sequence>
<evidence type="ECO:0000313" key="2">
    <source>
        <dbReference type="EMBL" id="MBM7413525.1"/>
    </source>
</evidence>
<name>A0ABS2KPF1_9NOCA</name>
<keyword evidence="1" id="KW-0732">Signal</keyword>